<proteinExistence type="inferred from homology"/>
<dbReference type="Gene3D" id="3.30.70.100">
    <property type="match status" value="1"/>
</dbReference>
<protein>
    <recommendedName>
        <fullName evidence="1">acylphosphatase</fullName>
        <ecNumber evidence="1">3.6.1.7</ecNumber>
    </recommendedName>
</protein>
<comment type="catalytic activity">
    <reaction evidence="1">
        <text>an acyl phosphate + H2O = a carboxylate + phosphate + H(+)</text>
        <dbReference type="Rhea" id="RHEA:14965"/>
        <dbReference type="ChEBI" id="CHEBI:15377"/>
        <dbReference type="ChEBI" id="CHEBI:15378"/>
        <dbReference type="ChEBI" id="CHEBI:29067"/>
        <dbReference type="ChEBI" id="CHEBI:43474"/>
        <dbReference type="ChEBI" id="CHEBI:59918"/>
        <dbReference type="EC" id="3.6.1.7"/>
    </reaction>
</comment>
<dbReference type="EC" id="3.6.1.7" evidence="1"/>
<feature type="compositionally biased region" description="Basic and acidic residues" evidence="3">
    <location>
        <begin position="72"/>
        <end position="92"/>
    </location>
</feature>
<evidence type="ECO:0000313" key="6">
    <source>
        <dbReference type="Proteomes" id="UP000320762"/>
    </source>
</evidence>
<dbReference type="InterPro" id="IPR020456">
    <property type="entry name" value="Acylphosphatase"/>
</dbReference>
<dbReference type="Proteomes" id="UP000320762">
    <property type="component" value="Unassembled WGS sequence"/>
</dbReference>
<dbReference type="AlphaFoldDB" id="A0A550CKA1"/>
<evidence type="ECO:0000313" key="5">
    <source>
        <dbReference type="EMBL" id="TRM65235.1"/>
    </source>
</evidence>
<dbReference type="SUPFAM" id="SSF54975">
    <property type="entry name" value="Acylphosphatase/BLUF domain-like"/>
    <property type="match status" value="1"/>
</dbReference>
<feature type="region of interest" description="Disordered" evidence="3">
    <location>
        <begin position="69"/>
        <end position="92"/>
    </location>
</feature>
<dbReference type="PROSITE" id="PS51160">
    <property type="entry name" value="ACYLPHOSPHATASE_3"/>
    <property type="match status" value="1"/>
</dbReference>
<dbReference type="PANTHER" id="PTHR47268">
    <property type="entry name" value="ACYLPHOSPHATASE"/>
    <property type="match status" value="1"/>
</dbReference>
<dbReference type="InterPro" id="IPR036046">
    <property type="entry name" value="Acylphosphatase-like_dom_sf"/>
</dbReference>
<comment type="similarity">
    <text evidence="2">Belongs to the acylphosphatase family.</text>
</comment>
<evidence type="ECO:0000259" key="4">
    <source>
        <dbReference type="PROSITE" id="PS51160"/>
    </source>
</evidence>
<dbReference type="GO" id="GO:0003998">
    <property type="term" value="F:acylphosphatase activity"/>
    <property type="evidence" value="ECO:0007669"/>
    <property type="project" value="UniProtKB-EC"/>
</dbReference>
<name>A0A550CKA1_9AGAR</name>
<gene>
    <name evidence="5" type="ORF">BD626DRAFT_488141</name>
</gene>
<dbReference type="STRING" id="97359.A0A550CKA1"/>
<evidence type="ECO:0000256" key="1">
    <source>
        <dbReference type="PROSITE-ProRule" id="PRU00520"/>
    </source>
</evidence>
<evidence type="ECO:0000256" key="3">
    <source>
        <dbReference type="SAM" id="MobiDB-lite"/>
    </source>
</evidence>
<dbReference type="PANTHER" id="PTHR47268:SF4">
    <property type="entry name" value="ACYLPHOSPHATASE"/>
    <property type="match status" value="1"/>
</dbReference>
<organism evidence="5 6">
    <name type="scientific">Schizophyllum amplum</name>
    <dbReference type="NCBI Taxonomy" id="97359"/>
    <lineage>
        <taxon>Eukaryota</taxon>
        <taxon>Fungi</taxon>
        <taxon>Dikarya</taxon>
        <taxon>Basidiomycota</taxon>
        <taxon>Agaricomycotina</taxon>
        <taxon>Agaricomycetes</taxon>
        <taxon>Agaricomycetidae</taxon>
        <taxon>Agaricales</taxon>
        <taxon>Schizophyllaceae</taxon>
        <taxon>Schizophyllum</taxon>
    </lineage>
</organism>
<evidence type="ECO:0000256" key="2">
    <source>
        <dbReference type="RuleBase" id="RU004168"/>
    </source>
</evidence>
<reference evidence="5 6" key="1">
    <citation type="journal article" date="2019" name="New Phytol.">
        <title>Comparative genomics reveals unique wood-decay strategies and fruiting body development in the Schizophyllaceae.</title>
        <authorList>
            <person name="Almasi E."/>
            <person name="Sahu N."/>
            <person name="Krizsan K."/>
            <person name="Balint B."/>
            <person name="Kovacs G.M."/>
            <person name="Kiss B."/>
            <person name="Cseklye J."/>
            <person name="Drula E."/>
            <person name="Henrissat B."/>
            <person name="Nagy I."/>
            <person name="Chovatia M."/>
            <person name="Adam C."/>
            <person name="LaButti K."/>
            <person name="Lipzen A."/>
            <person name="Riley R."/>
            <person name="Grigoriev I.V."/>
            <person name="Nagy L.G."/>
        </authorList>
    </citation>
    <scope>NUCLEOTIDE SEQUENCE [LARGE SCALE GENOMIC DNA]</scope>
    <source>
        <strain evidence="5 6">NL-1724</strain>
    </source>
</reference>
<sequence length="92" mass="10266">MSTKRVAFTVQGLVQGVNYRNFAVQRAVADGVTGWVKNAQDGPVVGEAQADDPTLKKFIKELYEGPPMAEVKNVEQKELTPKADEDEFQQRR</sequence>
<dbReference type="Pfam" id="PF00708">
    <property type="entry name" value="Acylphosphatase"/>
    <property type="match status" value="1"/>
</dbReference>
<dbReference type="EMBL" id="VDMD01000005">
    <property type="protein sequence ID" value="TRM65235.1"/>
    <property type="molecule type" value="Genomic_DNA"/>
</dbReference>
<feature type="domain" description="Acylphosphatase-like" evidence="4">
    <location>
        <begin position="5"/>
        <end position="92"/>
    </location>
</feature>
<accession>A0A550CKA1</accession>
<comment type="caution">
    <text evidence="5">The sequence shown here is derived from an EMBL/GenBank/DDBJ whole genome shotgun (WGS) entry which is preliminary data.</text>
</comment>
<dbReference type="PRINTS" id="PR00112">
    <property type="entry name" value="ACYLPHPHTASE"/>
</dbReference>
<feature type="active site" evidence="1">
    <location>
        <position position="38"/>
    </location>
</feature>
<keyword evidence="1" id="KW-0378">Hydrolase</keyword>
<feature type="active site" evidence="1">
    <location>
        <position position="20"/>
    </location>
</feature>
<keyword evidence="6" id="KW-1185">Reference proteome</keyword>
<dbReference type="OrthoDB" id="7961613at2759"/>
<dbReference type="InterPro" id="IPR001792">
    <property type="entry name" value="Acylphosphatase-like_dom"/>
</dbReference>